<gene>
    <name evidence="2" type="ORF">ACFOJE_19875</name>
</gene>
<comment type="caution">
    <text evidence="2">The sequence shown here is derived from an EMBL/GenBank/DDBJ whole genome shotgun (WGS) entry which is preliminary data.</text>
</comment>
<proteinExistence type="predicted"/>
<dbReference type="EC" id="2.8.2.-" evidence="2"/>
<evidence type="ECO:0000256" key="1">
    <source>
        <dbReference type="ARBA" id="ARBA00022679"/>
    </source>
</evidence>
<dbReference type="Pfam" id="PF13469">
    <property type="entry name" value="Sulfotransfer_3"/>
    <property type="match status" value="1"/>
</dbReference>
<dbReference type="PANTHER" id="PTHR10605">
    <property type="entry name" value="HEPARAN SULFATE SULFOTRANSFERASE"/>
    <property type="match status" value="1"/>
</dbReference>
<reference evidence="3" key="1">
    <citation type="journal article" date="2019" name="Int. J. Syst. Evol. Microbiol.">
        <title>The Global Catalogue of Microorganisms (GCM) 10K type strain sequencing project: providing services to taxonomists for standard genome sequencing and annotation.</title>
        <authorList>
            <consortium name="The Broad Institute Genomics Platform"/>
            <consortium name="The Broad Institute Genome Sequencing Center for Infectious Disease"/>
            <person name="Wu L."/>
            <person name="Ma J."/>
        </authorList>
    </citation>
    <scope>NUCLEOTIDE SEQUENCE [LARGE SCALE GENOMIC DNA]</scope>
    <source>
        <strain evidence="3">KCTC 62195</strain>
    </source>
</reference>
<evidence type="ECO:0000313" key="3">
    <source>
        <dbReference type="Proteomes" id="UP001595457"/>
    </source>
</evidence>
<dbReference type="RefSeq" id="WP_377816674.1">
    <property type="nucleotide sequence ID" value="NZ_JBHRSJ010000035.1"/>
</dbReference>
<dbReference type="PANTHER" id="PTHR10605:SF56">
    <property type="entry name" value="BIFUNCTIONAL HEPARAN SULFATE N-DEACETYLASE_N-SULFOTRANSFERASE"/>
    <property type="match status" value="1"/>
</dbReference>
<evidence type="ECO:0000313" key="2">
    <source>
        <dbReference type="EMBL" id="MFC2974457.1"/>
    </source>
</evidence>
<keyword evidence="3" id="KW-1185">Reference proteome</keyword>
<dbReference type="Proteomes" id="UP001595457">
    <property type="component" value="Unassembled WGS sequence"/>
</dbReference>
<name>A0ABV7B122_9GAMM</name>
<accession>A0ABV7B122</accession>
<dbReference type="SUPFAM" id="SSF52540">
    <property type="entry name" value="P-loop containing nucleoside triphosphate hydrolases"/>
    <property type="match status" value="1"/>
</dbReference>
<dbReference type="InterPro" id="IPR037359">
    <property type="entry name" value="NST/OST"/>
</dbReference>
<dbReference type="EMBL" id="JBHRSJ010000035">
    <property type="protein sequence ID" value="MFC2974457.1"/>
    <property type="molecule type" value="Genomic_DNA"/>
</dbReference>
<dbReference type="Gene3D" id="3.40.50.300">
    <property type="entry name" value="P-loop containing nucleotide triphosphate hydrolases"/>
    <property type="match status" value="1"/>
</dbReference>
<keyword evidence="1 2" id="KW-0808">Transferase</keyword>
<dbReference type="InterPro" id="IPR027417">
    <property type="entry name" value="P-loop_NTPase"/>
</dbReference>
<protein>
    <submittedName>
        <fullName evidence="2">Sulfotransferase family protein</fullName>
        <ecNumber evidence="2">2.8.2.-</ecNumber>
    </submittedName>
</protein>
<dbReference type="GO" id="GO:0016740">
    <property type="term" value="F:transferase activity"/>
    <property type="evidence" value="ECO:0007669"/>
    <property type="project" value="UniProtKB-KW"/>
</dbReference>
<sequence length="330" mass="37708">MTTRFMFDAIPQRFACVVGAPRCGTTSLSNYLAEHPGVTFSSVKEPHFFSRYDLNGLSDAELRQALQSDYLPRYFGHYSADRPLLAEGSVSYLYAAEQMKPILRVWPEAKFIIALRDPMAMLPSLHQRLLYLGDEVVPDFASAWRLLGERARGRQIPRSCLDPRWLQYDEIGRLGKHVERFFSVVGRERCFVAVYDDLAKDPAGLYRRMLDFLDLPDDGRTDFAARRAGQGFKVGWLQRLLKRPPMAVRGFMAGEKYRLRLKPLDKPERPSPLLCAVMGGRKALLDWNKAPAPKVTLDAALRRDIRETLAEDIAHLSRLLDRDLSHWLAV</sequence>
<organism evidence="2 3">
    <name type="scientific">Azotobacter bryophylli</name>
    <dbReference type="NCBI Taxonomy" id="1986537"/>
    <lineage>
        <taxon>Bacteria</taxon>
        <taxon>Pseudomonadati</taxon>
        <taxon>Pseudomonadota</taxon>
        <taxon>Gammaproteobacteria</taxon>
        <taxon>Pseudomonadales</taxon>
        <taxon>Pseudomonadaceae</taxon>
        <taxon>Azotobacter</taxon>
    </lineage>
</organism>